<gene>
    <name evidence="1" type="ORF">KS4_13970</name>
</gene>
<evidence type="ECO:0000313" key="1">
    <source>
        <dbReference type="EMBL" id="QDU33351.1"/>
    </source>
</evidence>
<name>A0A517YT08_9BACT</name>
<dbReference type="EMBL" id="CP036425">
    <property type="protein sequence ID" value="QDU33351.1"/>
    <property type="molecule type" value="Genomic_DNA"/>
</dbReference>
<reference evidence="1 2" key="1">
    <citation type="submission" date="2019-02" db="EMBL/GenBank/DDBJ databases">
        <title>Deep-cultivation of Planctomycetes and their phenomic and genomic characterization uncovers novel biology.</title>
        <authorList>
            <person name="Wiegand S."/>
            <person name="Jogler M."/>
            <person name="Boedeker C."/>
            <person name="Pinto D."/>
            <person name="Vollmers J."/>
            <person name="Rivas-Marin E."/>
            <person name="Kohn T."/>
            <person name="Peeters S.H."/>
            <person name="Heuer A."/>
            <person name="Rast P."/>
            <person name="Oberbeckmann S."/>
            <person name="Bunk B."/>
            <person name="Jeske O."/>
            <person name="Meyerdierks A."/>
            <person name="Storesund J.E."/>
            <person name="Kallscheuer N."/>
            <person name="Luecker S."/>
            <person name="Lage O.M."/>
            <person name="Pohl T."/>
            <person name="Merkel B.J."/>
            <person name="Hornburger P."/>
            <person name="Mueller R.-W."/>
            <person name="Bruemmer F."/>
            <person name="Labrenz M."/>
            <person name="Spormann A.M."/>
            <person name="Op den Camp H."/>
            <person name="Overmann J."/>
            <person name="Amann R."/>
            <person name="Jetten M.S.M."/>
            <person name="Mascher T."/>
            <person name="Medema M.H."/>
            <person name="Devos D.P."/>
            <person name="Kaster A.-K."/>
            <person name="Ovreas L."/>
            <person name="Rohde M."/>
            <person name="Galperin M.Y."/>
            <person name="Jogler C."/>
        </authorList>
    </citation>
    <scope>NUCLEOTIDE SEQUENCE [LARGE SCALE GENOMIC DNA]</scope>
    <source>
        <strain evidence="1 2">KS4</strain>
    </source>
</reference>
<protein>
    <submittedName>
        <fullName evidence="1">Uncharacterized protein</fullName>
    </submittedName>
</protein>
<organism evidence="1 2">
    <name type="scientific">Poriferisphaera corsica</name>
    <dbReference type="NCBI Taxonomy" id="2528020"/>
    <lineage>
        <taxon>Bacteria</taxon>
        <taxon>Pseudomonadati</taxon>
        <taxon>Planctomycetota</taxon>
        <taxon>Phycisphaerae</taxon>
        <taxon>Phycisphaerales</taxon>
        <taxon>Phycisphaeraceae</taxon>
        <taxon>Poriferisphaera</taxon>
    </lineage>
</organism>
<dbReference type="AlphaFoldDB" id="A0A517YT08"/>
<sequence>MIIAIQFSAELNQMLLFTGNKENNPTLVKEQGANRLLDATFLAWAATIVRNGSVIFDRCDLDTS</sequence>
<dbReference type="Proteomes" id="UP000317369">
    <property type="component" value="Chromosome"/>
</dbReference>
<evidence type="ECO:0000313" key="2">
    <source>
        <dbReference type="Proteomes" id="UP000317369"/>
    </source>
</evidence>
<accession>A0A517YT08</accession>
<dbReference type="KEGG" id="pcor:KS4_13970"/>
<proteinExistence type="predicted"/>
<keyword evidence="2" id="KW-1185">Reference proteome</keyword>